<proteinExistence type="predicted"/>
<feature type="transmembrane region" description="Helical" evidence="1">
    <location>
        <begin position="186"/>
        <end position="206"/>
    </location>
</feature>
<dbReference type="EMBL" id="JAZDCT010000024">
    <property type="protein sequence ID" value="MEE1889515.1"/>
    <property type="molecule type" value="Genomic_DNA"/>
</dbReference>
<dbReference type="Proteomes" id="UP001354227">
    <property type="component" value="Unassembled WGS sequence"/>
</dbReference>
<feature type="transmembrane region" description="Helical" evidence="1">
    <location>
        <begin position="114"/>
        <end position="132"/>
    </location>
</feature>
<evidence type="ECO:0000256" key="1">
    <source>
        <dbReference type="SAM" id="Phobius"/>
    </source>
</evidence>
<dbReference type="RefSeq" id="WP_330104668.1">
    <property type="nucleotide sequence ID" value="NZ_JAZDCT010000024.1"/>
</dbReference>
<accession>A0ABU7HDV9</accession>
<evidence type="ECO:0000313" key="3">
    <source>
        <dbReference type="Proteomes" id="UP001354227"/>
    </source>
</evidence>
<keyword evidence="1" id="KW-0812">Transmembrane</keyword>
<keyword evidence="3" id="KW-1185">Reference proteome</keyword>
<sequence>MDKQVLGSPRFVHKAGATAGLAGRVCGFGGPGWMLAHPTGSPFYFYMTAPQGTGMGKKIQKFKEDSFDLIREIPTEFALAFLLGTLPILLFSKSSKALDEMVSGLLAIGPLIDYYGWMMLPYLVLIGIKYGFRFRTERGATTFNFTHKVVTEAGTGFQTILRTGCGVAIGIALLSTEITHATTANYWMLFWMAIALLIVTSAISMFRNRVLQTTDRPTYRNPLKLDIK</sequence>
<keyword evidence="1" id="KW-0472">Membrane</keyword>
<evidence type="ECO:0000313" key="2">
    <source>
        <dbReference type="EMBL" id="MEE1889515.1"/>
    </source>
</evidence>
<reference evidence="2" key="1">
    <citation type="submission" date="2024-01" db="EMBL/GenBank/DDBJ databases">
        <title>Unpublished Manusciprt.</title>
        <authorList>
            <person name="Duman M."/>
            <person name="Valdes E.G."/>
            <person name="Ajmi N."/>
            <person name="Altun S."/>
            <person name="Saticioglu I.B."/>
        </authorList>
    </citation>
    <scope>NUCLEOTIDE SEQUENCE</scope>
    <source>
        <strain evidence="2">137P</strain>
    </source>
</reference>
<organism evidence="2 3">
    <name type="scientific">Pseudomonas carassii</name>
    <dbReference type="NCBI Taxonomy" id="3115855"/>
    <lineage>
        <taxon>Bacteria</taxon>
        <taxon>Pseudomonadati</taxon>
        <taxon>Pseudomonadota</taxon>
        <taxon>Gammaproteobacteria</taxon>
        <taxon>Pseudomonadales</taxon>
        <taxon>Pseudomonadaceae</taxon>
        <taxon>Pseudomonas</taxon>
    </lineage>
</organism>
<protein>
    <recommendedName>
        <fullName evidence="4">RDD family protein</fullName>
    </recommendedName>
</protein>
<feature type="transmembrane region" description="Helical" evidence="1">
    <location>
        <begin position="153"/>
        <end position="174"/>
    </location>
</feature>
<gene>
    <name evidence="2" type="ORF">V0R62_17770</name>
</gene>
<keyword evidence="1" id="KW-1133">Transmembrane helix</keyword>
<name>A0ABU7HDV9_9PSED</name>
<evidence type="ECO:0008006" key="4">
    <source>
        <dbReference type="Google" id="ProtNLM"/>
    </source>
</evidence>
<feature type="transmembrane region" description="Helical" evidence="1">
    <location>
        <begin position="77"/>
        <end position="94"/>
    </location>
</feature>
<comment type="caution">
    <text evidence="2">The sequence shown here is derived from an EMBL/GenBank/DDBJ whole genome shotgun (WGS) entry which is preliminary data.</text>
</comment>